<reference evidence="1 2" key="1">
    <citation type="submission" date="2021-02" db="EMBL/GenBank/DDBJ databases">
        <authorList>
            <person name="Han P."/>
        </authorList>
    </citation>
    <scope>NUCLEOTIDE SEQUENCE [LARGE SCALE GENOMIC DNA]</scope>
    <source>
        <strain evidence="1">Candidatus Nitrospira sp. ZN2</strain>
    </source>
</reference>
<evidence type="ECO:0000313" key="1">
    <source>
        <dbReference type="EMBL" id="CAE6737169.1"/>
    </source>
</evidence>
<accession>A0ABN7LCF9</accession>
<comment type="caution">
    <text evidence="1">The sequence shown here is derived from an EMBL/GenBank/DDBJ whole genome shotgun (WGS) entry which is preliminary data.</text>
</comment>
<sequence>MKPSACFASMKPCREPSGTDRHFWNLPSFPASSRLPSAYGVELHGKLDMGGPPEVYQAVKTRGWRTVVLW</sequence>
<proteinExistence type="predicted"/>
<evidence type="ECO:0000313" key="2">
    <source>
        <dbReference type="Proteomes" id="UP000675880"/>
    </source>
</evidence>
<gene>
    <name evidence="1" type="ORF">NSPZN2_110064</name>
</gene>
<name>A0ABN7LCF9_9BACT</name>
<dbReference type="EMBL" id="CAJNBJ010000003">
    <property type="protein sequence ID" value="CAE6737169.1"/>
    <property type="molecule type" value="Genomic_DNA"/>
</dbReference>
<dbReference type="Proteomes" id="UP000675880">
    <property type="component" value="Unassembled WGS sequence"/>
</dbReference>
<protein>
    <submittedName>
        <fullName evidence="1">Uncharacterized protein</fullName>
    </submittedName>
</protein>
<organism evidence="1 2">
    <name type="scientific">Nitrospira defluvii</name>
    <dbReference type="NCBI Taxonomy" id="330214"/>
    <lineage>
        <taxon>Bacteria</taxon>
        <taxon>Pseudomonadati</taxon>
        <taxon>Nitrospirota</taxon>
        <taxon>Nitrospiria</taxon>
        <taxon>Nitrospirales</taxon>
        <taxon>Nitrospiraceae</taxon>
        <taxon>Nitrospira</taxon>
    </lineage>
</organism>
<keyword evidence="2" id="KW-1185">Reference proteome</keyword>